<keyword evidence="1" id="KW-1133">Transmembrane helix</keyword>
<name>A0ABS6E018_9FIRM</name>
<evidence type="ECO:0000256" key="1">
    <source>
        <dbReference type="SAM" id="Phobius"/>
    </source>
</evidence>
<evidence type="ECO:0000313" key="2">
    <source>
        <dbReference type="EMBL" id="MBU5337449.1"/>
    </source>
</evidence>
<dbReference type="EMBL" id="JAHLOQ010000059">
    <property type="protein sequence ID" value="MBU5337449.1"/>
    <property type="molecule type" value="Genomic_DNA"/>
</dbReference>
<proteinExistence type="predicted"/>
<keyword evidence="1" id="KW-0812">Transmembrane</keyword>
<comment type="caution">
    <text evidence="2">The sequence shown here is derived from an EMBL/GenBank/DDBJ whole genome shotgun (WGS) entry which is preliminary data.</text>
</comment>
<accession>A0ABS6E018</accession>
<evidence type="ECO:0000313" key="3">
    <source>
        <dbReference type="Proteomes" id="UP001196301"/>
    </source>
</evidence>
<feature type="transmembrane region" description="Helical" evidence="1">
    <location>
        <begin position="47"/>
        <end position="64"/>
    </location>
</feature>
<reference evidence="2 3" key="1">
    <citation type="submission" date="2021-06" db="EMBL/GenBank/DDBJ databases">
        <authorList>
            <person name="Sun Q."/>
            <person name="Li D."/>
        </authorList>
    </citation>
    <scope>NUCLEOTIDE SEQUENCE [LARGE SCALE GENOMIC DNA]</scope>
    <source>
        <strain evidence="2 3">N19</strain>
    </source>
</reference>
<organism evidence="2 3">
    <name type="scientific">Intestinibacter bartlettii</name>
    <dbReference type="NCBI Taxonomy" id="261299"/>
    <lineage>
        <taxon>Bacteria</taxon>
        <taxon>Bacillati</taxon>
        <taxon>Bacillota</taxon>
        <taxon>Clostridia</taxon>
        <taxon>Peptostreptococcales</taxon>
        <taxon>Peptostreptococcaceae</taxon>
        <taxon>Intestinibacter</taxon>
    </lineage>
</organism>
<dbReference type="RefSeq" id="WP_216572155.1">
    <property type="nucleotide sequence ID" value="NZ_JAHLOQ010000059.1"/>
</dbReference>
<dbReference type="Proteomes" id="UP001196301">
    <property type="component" value="Unassembled WGS sequence"/>
</dbReference>
<protein>
    <submittedName>
        <fullName evidence="2">Uncharacterized protein</fullName>
    </submittedName>
</protein>
<keyword evidence="3" id="KW-1185">Reference proteome</keyword>
<gene>
    <name evidence="2" type="ORF">KQI20_13475</name>
</gene>
<sequence>MAGKKIEDYMNDIDEDFFKSEHLITKRKLNNLSENKKKYRLKINKKVLLTILFTCIWMFIYMSSNKDTITLAQSVGNISAEYIDRAPVKYSYNSEQLNEEEFFLKNNTTIIGGKVKDVNNIRIQLNGEAIYRSIAQIEVTKVYRGDCEVGQVVSVLIPCTIHIGLDIVESEVISNLRIGMNGIFMMKKYDEKSYIEDEGSILYLQDLAEYGFSDSQKYGFLEGEEELIFDKGTFKSIKNATDLEEIESYIKKMID</sequence>
<keyword evidence="1" id="KW-0472">Membrane</keyword>